<organism evidence="12 13">
    <name type="scientific">Engystomops pustulosus</name>
    <name type="common">Tungara frog</name>
    <name type="synonym">Physalaemus pustulosus</name>
    <dbReference type="NCBI Taxonomy" id="76066"/>
    <lineage>
        <taxon>Eukaryota</taxon>
        <taxon>Metazoa</taxon>
        <taxon>Chordata</taxon>
        <taxon>Craniata</taxon>
        <taxon>Vertebrata</taxon>
        <taxon>Euteleostomi</taxon>
        <taxon>Amphibia</taxon>
        <taxon>Batrachia</taxon>
        <taxon>Anura</taxon>
        <taxon>Neobatrachia</taxon>
        <taxon>Hyloidea</taxon>
        <taxon>Leptodactylidae</taxon>
        <taxon>Leiuperinae</taxon>
        <taxon>Engystomops</taxon>
    </lineage>
</organism>
<dbReference type="Pfam" id="PF16681">
    <property type="entry name" value="Ig_5"/>
    <property type="match status" value="1"/>
</dbReference>
<comment type="caution">
    <text evidence="12">The sequence shown here is derived from an EMBL/GenBank/DDBJ whole genome shotgun (WGS) entry which is preliminary data.</text>
</comment>
<evidence type="ECO:0000256" key="10">
    <source>
        <dbReference type="SAM" id="MobiDB-lite"/>
    </source>
</evidence>
<evidence type="ECO:0000313" key="13">
    <source>
        <dbReference type="Proteomes" id="UP000824782"/>
    </source>
</evidence>
<dbReference type="PROSITE" id="PS51055">
    <property type="entry name" value="ITAM_1"/>
    <property type="match status" value="1"/>
</dbReference>
<evidence type="ECO:0000256" key="1">
    <source>
        <dbReference type="ARBA" id="ARBA00004251"/>
    </source>
</evidence>
<feature type="compositionally biased region" description="Polar residues" evidence="10">
    <location>
        <begin position="1"/>
        <end position="14"/>
    </location>
</feature>
<evidence type="ECO:0000256" key="11">
    <source>
        <dbReference type="SAM" id="Phobius"/>
    </source>
</evidence>
<evidence type="ECO:0000256" key="6">
    <source>
        <dbReference type="ARBA" id="ARBA00022989"/>
    </source>
</evidence>
<keyword evidence="5" id="KW-0391">Immunity</keyword>
<dbReference type="InterPro" id="IPR015484">
    <property type="entry name" value="CD3_esu/gsu/dsu"/>
</dbReference>
<keyword evidence="13" id="KW-1185">Reference proteome</keyword>
<dbReference type="PANTHER" id="PTHR10570">
    <property type="entry name" value="T-CELL SURFACE GLYCOPROTEIN CD3 GAMMA CHAIN / DELTA CHAIN"/>
    <property type="match status" value="1"/>
</dbReference>
<accession>A0AAV7BA77</accession>
<dbReference type="EMBL" id="WNYA01000006">
    <property type="protein sequence ID" value="KAG8569439.1"/>
    <property type="molecule type" value="Genomic_DNA"/>
</dbReference>
<dbReference type="PANTHER" id="PTHR10570:SF9">
    <property type="entry name" value="T-CELL SURFACE GLYCOPROTEIN CD3 EPSILON CHAIN"/>
    <property type="match status" value="1"/>
</dbReference>
<dbReference type="GO" id="GO:0007166">
    <property type="term" value="P:cell surface receptor signaling pathway"/>
    <property type="evidence" value="ECO:0007669"/>
    <property type="project" value="InterPro"/>
</dbReference>
<gene>
    <name evidence="12" type="ORF">GDO81_014412</name>
</gene>
<dbReference type="AlphaFoldDB" id="A0AAV7BA77"/>
<evidence type="ECO:0000256" key="3">
    <source>
        <dbReference type="ARBA" id="ARBA00022692"/>
    </source>
</evidence>
<keyword evidence="8" id="KW-0675">Receptor</keyword>
<evidence type="ECO:0000313" key="12">
    <source>
        <dbReference type="EMBL" id="KAG8569439.1"/>
    </source>
</evidence>
<evidence type="ECO:0008006" key="14">
    <source>
        <dbReference type="Google" id="ProtNLM"/>
    </source>
</evidence>
<evidence type="ECO:0000256" key="4">
    <source>
        <dbReference type="ARBA" id="ARBA00022729"/>
    </source>
</evidence>
<dbReference type="GO" id="GO:0042105">
    <property type="term" value="C:alpha-beta T cell receptor complex"/>
    <property type="evidence" value="ECO:0007669"/>
    <property type="project" value="TreeGrafter"/>
</dbReference>
<feature type="transmembrane region" description="Helical" evidence="11">
    <location>
        <begin position="134"/>
        <end position="158"/>
    </location>
</feature>
<keyword evidence="2" id="KW-1003">Cell membrane</keyword>
<evidence type="ECO:0000256" key="8">
    <source>
        <dbReference type="ARBA" id="ARBA00023170"/>
    </source>
</evidence>
<dbReference type="GO" id="GO:0004888">
    <property type="term" value="F:transmembrane signaling receptor activity"/>
    <property type="evidence" value="ECO:0007669"/>
    <property type="project" value="InterPro"/>
</dbReference>
<evidence type="ECO:0000256" key="2">
    <source>
        <dbReference type="ARBA" id="ARBA00022475"/>
    </source>
</evidence>
<keyword evidence="4" id="KW-0732">Signal</keyword>
<keyword evidence="7 11" id="KW-0472">Membrane</keyword>
<dbReference type="GO" id="GO:0009897">
    <property type="term" value="C:external side of plasma membrane"/>
    <property type="evidence" value="ECO:0007669"/>
    <property type="project" value="TreeGrafter"/>
</dbReference>
<evidence type="ECO:0000256" key="7">
    <source>
        <dbReference type="ARBA" id="ARBA00023136"/>
    </source>
</evidence>
<name>A0AAV7BA77_ENGPU</name>
<feature type="region of interest" description="Disordered" evidence="10">
    <location>
        <begin position="1"/>
        <end position="43"/>
    </location>
</feature>
<proteinExistence type="predicted"/>
<dbReference type="Proteomes" id="UP000824782">
    <property type="component" value="Unassembled WGS sequence"/>
</dbReference>
<evidence type="ECO:0000256" key="9">
    <source>
        <dbReference type="ARBA" id="ARBA00023319"/>
    </source>
</evidence>
<dbReference type="InterPro" id="IPR003110">
    <property type="entry name" value="Phos_immunorcpt_sig_ITAM"/>
</dbReference>
<evidence type="ECO:0000256" key="5">
    <source>
        <dbReference type="ARBA" id="ARBA00022859"/>
    </source>
</evidence>
<reference evidence="12" key="1">
    <citation type="thesis" date="2020" institute="ProQuest LLC" country="789 East Eisenhower Parkway, Ann Arbor, MI, USA">
        <title>Comparative Genomics and Chromosome Evolution.</title>
        <authorList>
            <person name="Mudd A.B."/>
        </authorList>
    </citation>
    <scope>NUCLEOTIDE SEQUENCE</scope>
    <source>
        <strain evidence="12">237g6f4</strain>
        <tissue evidence="12">Blood</tissue>
    </source>
</reference>
<feature type="region of interest" description="Disordered" evidence="10">
    <location>
        <begin position="169"/>
        <end position="210"/>
    </location>
</feature>
<keyword evidence="3 11" id="KW-0812">Transmembrane</keyword>
<dbReference type="GO" id="GO:0045059">
    <property type="term" value="P:positive thymic T cell selection"/>
    <property type="evidence" value="ECO:0007669"/>
    <property type="project" value="TreeGrafter"/>
</dbReference>
<keyword evidence="6 11" id="KW-1133">Transmembrane helix</keyword>
<keyword evidence="9" id="KW-0393">Immunoglobulin domain</keyword>
<comment type="subcellular location">
    <subcellularLocation>
        <location evidence="1">Cell membrane</location>
        <topology evidence="1">Single-pass type I membrane protein</topology>
    </subcellularLocation>
</comment>
<protein>
    <recommendedName>
        <fullName evidence="14">T-cell surface glycoprotein CD3 epsilon chain</fullName>
    </recommendedName>
</protein>
<sequence length="210" mass="23369">MKSIWSKVSVTITPSGPEEAQHSAKRPLPSFGRPAPTPSPAPIFYQLSAEDDQGLEESRPNNKFQVDISGLSVTIKCPKTGSTTLKFIEIVSKNTDIHILENYSSDKNGMYSCNNDFLYLHAYVCETCTEVSPVMMVSVVIADCLITLGVCLFVYMFCKRKPGHARENGFAKEARKKGNKEHPPPVPNPDYEPLQKKRQDVYDGLNQGLK</sequence>